<dbReference type="EMBL" id="NBSH01000003">
    <property type="protein sequence ID" value="ORX39047.1"/>
    <property type="molecule type" value="Genomic_DNA"/>
</dbReference>
<dbReference type="PROSITE" id="PS50102">
    <property type="entry name" value="RRM"/>
    <property type="match status" value="1"/>
</dbReference>
<evidence type="ECO:0000256" key="6">
    <source>
        <dbReference type="PROSITE-ProRule" id="PRU00176"/>
    </source>
</evidence>
<dbReference type="Gene3D" id="3.30.70.330">
    <property type="match status" value="2"/>
</dbReference>
<dbReference type="RefSeq" id="XP_021872910.1">
    <property type="nucleotide sequence ID" value="XM_022017941.1"/>
</dbReference>
<name>A0A1Y1UNF5_9TREE</name>
<sequence length="421" mass="46052">MPNHPEEGQFEADPRVHIDKLSGRYQYEDDETGQEFEWSEPAKAWVPVIDEDQWKQQQAAYSVAGVDESTPANAVLAREERIASKRKKDPAAPKVNARASSSKTQAPAQPSAPKNTAVWVTNLPPDTTPEKLASVFSKAGVLMIGDDGEPRIKMYHDDDGRFRGEALVMYFKEGSVSLAITLLDDTELELGAGHGTMKVREAQYGSGAQDTTSSGAGASGSNGQNKAESSSTLAQNGTENGEAKKKKRGPTAEEKQRMTKRIRRMQDKLTWHSDSDSDDAGAPAEGAPKPGANRMNRVVVLKGMFVPADLEKNPALLLELKEDVRDEAETLGTVTAVTLYDKEEDGVMTIKFAEAVSAEACVLKMNGRFFDGRKIYAGIYGGRERYRKSGVGDLDEDSDKEAERLDKFAQWLVDGDEDDDI</sequence>
<dbReference type="InterPro" id="IPR012677">
    <property type="entry name" value="Nucleotide-bd_a/b_plait_sf"/>
</dbReference>
<feature type="region of interest" description="Disordered" evidence="7">
    <location>
        <begin position="204"/>
        <end position="292"/>
    </location>
</feature>
<organism evidence="9 10">
    <name type="scientific">Kockovaella imperatae</name>
    <dbReference type="NCBI Taxonomy" id="4999"/>
    <lineage>
        <taxon>Eukaryota</taxon>
        <taxon>Fungi</taxon>
        <taxon>Dikarya</taxon>
        <taxon>Basidiomycota</taxon>
        <taxon>Agaricomycotina</taxon>
        <taxon>Tremellomycetes</taxon>
        <taxon>Tremellales</taxon>
        <taxon>Cuniculitremaceae</taxon>
        <taxon>Kockovaella</taxon>
    </lineage>
</organism>
<keyword evidence="2" id="KW-0507">mRNA processing</keyword>
<evidence type="ECO:0000256" key="1">
    <source>
        <dbReference type="ARBA" id="ARBA00007747"/>
    </source>
</evidence>
<dbReference type="GO" id="GO:0003723">
    <property type="term" value="F:RNA binding"/>
    <property type="evidence" value="ECO:0007669"/>
    <property type="project" value="UniProtKB-UniRule"/>
</dbReference>
<comment type="caution">
    <text evidence="9">The sequence shown here is derived from an EMBL/GenBank/DDBJ whole genome shotgun (WGS) entry which is preliminary data.</text>
</comment>
<feature type="compositionally biased region" description="Polar residues" evidence="7">
    <location>
        <begin position="226"/>
        <end position="239"/>
    </location>
</feature>
<proteinExistence type="inferred from homology"/>
<comment type="similarity">
    <text evidence="1">Belongs to the HTATSF1 family.</text>
</comment>
<evidence type="ECO:0000256" key="2">
    <source>
        <dbReference type="ARBA" id="ARBA00022664"/>
    </source>
</evidence>
<dbReference type="SMART" id="SM00360">
    <property type="entry name" value="RRM"/>
    <property type="match status" value="2"/>
</dbReference>
<evidence type="ECO:0000313" key="9">
    <source>
        <dbReference type="EMBL" id="ORX39047.1"/>
    </source>
</evidence>
<evidence type="ECO:0000256" key="7">
    <source>
        <dbReference type="SAM" id="MobiDB-lite"/>
    </source>
</evidence>
<dbReference type="GO" id="GO:0005684">
    <property type="term" value="C:U2-type spliceosomal complex"/>
    <property type="evidence" value="ECO:0007669"/>
    <property type="project" value="TreeGrafter"/>
</dbReference>
<evidence type="ECO:0000313" key="10">
    <source>
        <dbReference type="Proteomes" id="UP000193218"/>
    </source>
</evidence>
<evidence type="ECO:0000256" key="3">
    <source>
        <dbReference type="ARBA" id="ARBA00022737"/>
    </source>
</evidence>
<dbReference type="Pfam" id="PF00076">
    <property type="entry name" value="RRM_1"/>
    <property type="match status" value="2"/>
</dbReference>
<feature type="compositionally biased region" description="Low complexity" evidence="7">
    <location>
        <begin position="205"/>
        <end position="225"/>
    </location>
</feature>
<dbReference type="PANTHER" id="PTHR15608">
    <property type="entry name" value="SPLICING FACTOR U2AF-ASSOCIATED PROTEIN 2"/>
    <property type="match status" value="1"/>
</dbReference>
<feature type="region of interest" description="Disordered" evidence="7">
    <location>
        <begin position="78"/>
        <end position="123"/>
    </location>
</feature>
<keyword evidence="10" id="KW-1185">Reference proteome</keyword>
<evidence type="ECO:0000256" key="4">
    <source>
        <dbReference type="ARBA" id="ARBA00022884"/>
    </source>
</evidence>
<gene>
    <name evidence="9" type="ORF">BD324DRAFT_649140</name>
</gene>
<dbReference type="SUPFAM" id="SSF54928">
    <property type="entry name" value="RNA-binding domain, RBD"/>
    <property type="match status" value="2"/>
</dbReference>
<dbReference type="AlphaFoldDB" id="A0A1Y1UNF5"/>
<dbReference type="GO" id="GO:0005686">
    <property type="term" value="C:U2 snRNP"/>
    <property type="evidence" value="ECO:0007669"/>
    <property type="project" value="TreeGrafter"/>
</dbReference>
<evidence type="ECO:0000259" key="8">
    <source>
        <dbReference type="PROSITE" id="PS50102"/>
    </source>
</evidence>
<keyword evidence="5" id="KW-0508">mRNA splicing</keyword>
<evidence type="ECO:0000256" key="5">
    <source>
        <dbReference type="ARBA" id="ARBA00023187"/>
    </source>
</evidence>
<dbReference type="PANTHER" id="PTHR15608:SF0">
    <property type="entry name" value="HIV TAT-SPECIFIC FACTOR 1"/>
    <property type="match status" value="1"/>
</dbReference>
<dbReference type="FunCoup" id="A0A1Y1UNF5">
    <property type="interactions" value="91"/>
</dbReference>
<dbReference type="GeneID" id="33559750"/>
<dbReference type="Proteomes" id="UP000193218">
    <property type="component" value="Unassembled WGS sequence"/>
</dbReference>
<accession>A0A1Y1UNF5</accession>
<dbReference type="InterPro" id="IPR000504">
    <property type="entry name" value="RRM_dom"/>
</dbReference>
<dbReference type="FunFam" id="3.30.70.330:FF:000105">
    <property type="entry name" value="HIV Tat-specific factor 1 homolog"/>
    <property type="match status" value="1"/>
</dbReference>
<dbReference type="STRING" id="4999.A0A1Y1UNF5"/>
<feature type="compositionally biased region" description="Basic and acidic residues" evidence="7">
    <location>
        <begin position="264"/>
        <end position="275"/>
    </location>
</feature>
<dbReference type="OrthoDB" id="10258585at2759"/>
<keyword evidence="4 6" id="KW-0694">RNA-binding</keyword>
<dbReference type="InParanoid" id="A0A1Y1UNF5"/>
<dbReference type="GO" id="GO:0000398">
    <property type="term" value="P:mRNA splicing, via spliceosome"/>
    <property type="evidence" value="ECO:0007669"/>
    <property type="project" value="UniProtKB-ARBA"/>
</dbReference>
<feature type="domain" description="RRM" evidence="8">
    <location>
        <begin position="116"/>
        <end position="204"/>
    </location>
</feature>
<dbReference type="CDD" id="cd12285">
    <property type="entry name" value="RRM3_RBM39_like"/>
    <property type="match status" value="1"/>
</dbReference>
<protein>
    <recommendedName>
        <fullName evidence="8">RRM domain-containing protein</fullName>
    </recommendedName>
</protein>
<feature type="compositionally biased region" description="Polar residues" evidence="7">
    <location>
        <begin position="98"/>
        <end position="114"/>
    </location>
</feature>
<feature type="compositionally biased region" description="Low complexity" evidence="7">
    <location>
        <begin position="280"/>
        <end position="292"/>
    </location>
</feature>
<reference evidence="9 10" key="1">
    <citation type="submission" date="2017-03" db="EMBL/GenBank/DDBJ databases">
        <title>Widespread Adenine N6-methylation of Active Genes in Fungi.</title>
        <authorList>
            <consortium name="DOE Joint Genome Institute"/>
            <person name="Mondo S.J."/>
            <person name="Dannebaum R.O."/>
            <person name="Kuo R.C."/>
            <person name="Louie K.B."/>
            <person name="Bewick A.J."/>
            <person name="Labutti K."/>
            <person name="Haridas S."/>
            <person name="Kuo A."/>
            <person name="Salamov A."/>
            <person name="Ahrendt S.R."/>
            <person name="Lau R."/>
            <person name="Bowen B.P."/>
            <person name="Lipzen A."/>
            <person name="Sullivan W."/>
            <person name="Andreopoulos W.B."/>
            <person name="Clum A."/>
            <person name="Lindquist E."/>
            <person name="Daum C."/>
            <person name="Northen T.R."/>
            <person name="Ramamoorthy G."/>
            <person name="Schmitz R.J."/>
            <person name="Gryganskyi A."/>
            <person name="Culley D."/>
            <person name="Magnuson J."/>
            <person name="James T.Y."/>
            <person name="O'Malley M.A."/>
            <person name="Stajich J.E."/>
            <person name="Spatafora J.W."/>
            <person name="Visel A."/>
            <person name="Grigoriev I.V."/>
        </authorList>
    </citation>
    <scope>NUCLEOTIDE SEQUENCE [LARGE SCALE GENOMIC DNA]</scope>
    <source>
        <strain evidence="9 10">NRRL Y-17943</strain>
    </source>
</reference>
<dbReference type="InterPro" id="IPR034393">
    <property type="entry name" value="TatSF1-like"/>
</dbReference>
<dbReference type="InterPro" id="IPR035979">
    <property type="entry name" value="RBD_domain_sf"/>
</dbReference>
<keyword evidence="3" id="KW-0677">Repeat</keyword>